<accession>A0A016WHW9</accession>
<feature type="region of interest" description="Disordered" evidence="1">
    <location>
        <begin position="137"/>
        <end position="160"/>
    </location>
</feature>
<comment type="caution">
    <text evidence="2">The sequence shown here is derived from an EMBL/GenBank/DDBJ whole genome shotgun (WGS) entry which is preliminary data.</text>
</comment>
<dbReference type="AlphaFoldDB" id="A0A016WHW9"/>
<feature type="compositionally biased region" description="Basic residues" evidence="1">
    <location>
        <begin position="84"/>
        <end position="97"/>
    </location>
</feature>
<organism evidence="2 3">
    <name type="scientific">Ancylostoma ceylanicum</name>
    <dbReference type="NCBI Taxonomy" id="53326"/>
    <lineage>
        <taxon>Eukaryota</taxon>
        <taxon>Metazoa</taxon>
        <taxon>Ecdysozoa</taxon>
        <taxon>Nematoda</taxon>
        <taxon>Chromadorea</taxon>
        <taxon>Rhabditida</taxon>
        <taxon>Rhabditina</taxon>
        <taxon>Rhabditomorpha</taxon>
        <taxon>Strongyloidea</taxon>
        <taxon>Ancylostomatidae</taxon>
        <taxon>Ancylostomatinae</taxon>
        <taxon>Ancylostoma</taxon>
    </lineage>
</organism>
<proteinExistence type="predicted"/>
<evidence type="ECO:0000313" key="2">
    <source>
        <dbReference type="EMBL" id="EYC39206.1"/>
    </source>
</evidence>
<feature type="region of interest" description="Disordered" evidence="1">
    <location>
        <begin position="84"/>
        <end position="122"/>
    </location>
</feature>
<name>A0A016WHW9_9BILA</name>
<sequence>LRIFLEFSWPDGKVAQGCELKGHTRPSGKSTRVGVRGTHGSELDGHTGPSGRGTRKNVVLNSSHIVSFFDDCLERYHKITGWKRRNKGGKKRNHGQKNKSLSSNDCHRIDSPDPGALSAGEPERKAALLESVNDANRLSHSANVEEEPLPPEDVKPSCSTDCTANQLHSSEIHTFQEQQRLESVDSAKYVASPIFSFKF</sequence>
<feature type="non-terminal residue" evidence="2">
    <location>
        <position position="1"/>
    </location>
</feature>
<evidence type="ECO:0000313" key="3">
    <source>
        <dbReference type="Proteomes" id="UP000024635"/>
    </source>
</evidence>
<feature type="region of interest" description="Disordered" evidence="1">
    <location>
        <begin position="18"/>
        <end position="56"/>
    </location>
</feature>
<dbReference type="EMBL" id="JARK01000268">
    <property type="protein sequence ID" value="EYC39206.1"/>
    <property type="molecule type" value="Genomic_DNA"/>
</dbReference>
<gene>
    <name evidence="2" type="primary">Acey_s0668.g1342</name>
    <name evidence="2" type="ORF">Y032_0668g1342</name>
</gene>
<dbReference type="STRING" id="53326.A0A016WHW9"/>
<reference evidence="3" key="1">
    <citation type="journal article" date="2015" name="Nat. Genet.">
        <title>The genome and transcriptome of the zoonotic hookworm Ancylostoma ceylanicum identify infection-specific gene families.</title>
        <authorList>
            <person name="Schwarz E.M."/>
            <person name="Hu Y."/>
            <person name="Antoshechkin I."/>
            <person name="Miller M.M."/>
            <person name="Sternberg P.W."/>
            <person name="Aroian R.V."/>
        </authorList>
    </citation>
    <scope>NUCLEOTIDE SEQUENCE</scope>
    <source>
        <strain evidence="3">HY135</strain>
    </source>
</reference>
<dbReference type="Proteomes" id="UP000024635">
    <property type="component" value="Unassembled WGS sequence"/>
</dbReference>
<evidence type="ECO:0000256" key="1">
    <source>
        <dbReference type="SAM" id="MobiDB-lite"/>
    </source>
</evidence>
<keyword evidence="3" id="KW-1185">Reference proteome</keyword>
<protein>
    <submittedName>
        <fullName evidence="2">Uncharacterized protein</fullName>
    </submittedName>
</protein>